<keyword evidence="5" id="KW-1185">Reference proteome</keyword>
<proteinExistence type="inferred from homology"/>
<feature type="region of interest" description="Disordered" evidence="3">
    <location>
        <begin position="362"/>
        <end position="445"/>
    </location>
</feature>
<sequence>MAEYNRVGSPMDLYEENFEESKSQIEKKKLELELKQRTRSPFLIGSIEEVNRKISNLDRKLQAYTELVVESRASDHQDVEEVFVRPSSSKGREMVARKEKETREMNRFAGYYALKQTFLPGRSERVKNISKISGQSSKTSQVTKKESGKPKFVELHQYPGYDPIELTPLPDEVPAKDMMKIAADAHMQLHKKPHFKPDFEKYFYSPMSQAVFQDMFWYLFLERYQTSKNSQVKLFNRVAFNYVKLLMYVKDPLQKDVLFKDYPSLISQAIYAAYCHSFPDSYRQFGEDFKEDLVALVYGWIAGIKPAPRCWLRWNFNKLEPPNIKMREEILNQKNKKTSMVVNFDYLDSLISSNISRHASTTSLSQSASNVSAPSGGMGRSRWKGAMRKKSGGLVEQKTSKGLVPSSSSSSSHEASDSTSDTQKSSPKKLASAPARQKSVDPRKLIEALTPIRETTFEEDESSMPKALIGKESETVQNIRVMAAKKRAPRVNVESHPACKGPDTTRSLFNIEGHSPLVAHFMRMKNLTRDAGQAIYVQRTEQENLPPLDAPTYHDIIQESFKKVKKAEREHQKLYEKTLKESVSFIKSQRATLREFSRKEEALLSNPKEVKRLSDLILLEMRKDPDSVSARADAAIEAALMTQT</sequence>
<evidence type="ECO:0000313" key="5">
    <source>
        <dbReference type="Proteomes" id="UP001195483"/>
    </source>
</evidence>
<reference evidence="4" key="1">
    <citation type="journal article" date="2021" name="Genome Biol. Evol.">
        <title>A High-Quality Reference Genome for a Parasitic Bivalve with Doubly Uniparental Inheritance (Bivalvia: Unionida).</title>
        <authorList>
            <person name="Smith C.H."/>
        </authorList>
    </citation>
    <scope>NUCLEOTIDE SEQUENCE</scope>
    <source>
        <strain evidence="4">CHS0354</strain>
    </source>
</reference>
<comment type="caution">
    <text evidence="4">The sequence shown here is derived from an EMBL/GenBank/DDBJ whole genome shotgun (WGS) entry which is preliminary data.</text>
</comment>
<protein>
    <submittedName>
        <fullName evidence="4">Uncharacterized protein</fullName>
    </submittedName>
</protein>
<dbReference type="AlphaFoldDB" id="A0AAE0SZE4"/>
<dbReference type="PANTHER" id="PTHR33560:SF1">
    <property type="entry name" value="PROTEIN FAM227A"/>
    <property type="match status" value="1"/>
</dbReference>
<feature type="compositionally biased region" description="Low complexity" evidence="3">
    <location>
        <begin position="400"/>
        <end position="420"/>
    </location>
</feature>
<evidence type="ECO:0000256" key="2">
    <source>
        <dbReference type="SAM" id="Coils"/>
    </source>
</evidence>
<feature type="coiled-coil region" evidence="2">
    <location>
        <begin position="11"/>
        <end position="67"/>
    </location>
</feature>
<dbReference type="InterPro" id="IPR029417">
    <property type="entry name" value="FAM227"/>
</dbReference>
<evidence type="ECO:0000256" key="3">
    <source>
        <dbReference type="SAM" id="MobiDB-lite"/>
    </source>
</evidence>
<comment type="similarity">
    <text evidence="1">Belongs to the FAM227 family.</text>
</comment>
<reference evidence="4" key="3">
    <citation type="submission" date="2023-05" db="EMBL/GenBank/DDBJ databases">
        <authorList>
            <person name="Smith C.H."/>
        </authorList>
    </citation>
    <scope>NUCLEOTIDE SEQUENCE</scope>
    <source>
        <strain evidence="4">CHS0354</strain>
        <tissue evidence="4">Mantle</tissue>
    </source>
</reference>
<organism evidence="4 5">
    <name type="scientific">Potamilus streckersoni</name>
    <dbReference type="NCBI Taxonomy" id="2493646"/>
    <lineage>
        <taxon>Eukaryota</taxon>
        <taxon>Metazoa</taxon>
        <taxon>Spiralia</taxon>
        <taxon>Lophotrochozoa</taxon>
        <taxon>Mollusca</taxon>
        <taxon>Bivalvia</taxon>
        <taxon>Autobranchia</taxon>
        <taxon>Heteroconchia</taxon>
        <taxon>Palaeoheterodonta</taxon>
        <taxon>Unionida</taxon>
        <taxon>Unionoidea</taxon>
        <taxon>Unionidae</taxon>
        <taxon>Ambleminae</taxon>
        <taxon>Lampsilini</taxon>
        <taxon>Potamilus</taxon>
    </lineage>
</organism>
<dbReference type="PANTHER" id="PTHR33560">
    <property type="entry name" value="PROTEIN FAM227B"/>
    <property type="match status" value="1"/>
</dbReference>
<evidence type="ECO:0000256" key="1">
    <source>
        <dbReference type="ARBA" id="ARBA00008666"/>
    </source>
</evidence>
<keyword evidence="2" id="KW-0175">Coiled coil</keyword>
<accession>A0AAE0SZE4</accession>
<feature type="compositionally biased region" description="Basic residues" evidence="3">
    <location>
        <begin position="381"/>
        <end position="391"/>
    </location>
</feature>
<reference evidence="4" key="2">
    <citation type="journal article" date="2021" name="Genome Biol. Evol.">
        <title>Developing a high-quality reference genome for a parasitic bivalve with doubly uniparental inheritance (Bivalvia: Unionida).</title>
        <authorList>
            <person name="Smith C.H."/>
        </authorList>
    </citation>
    <scope>NUCLEOTIDE SEQUENCE</scope>
    <source>
        <strain evidence="4">CHS0354</strain>
        <tissue evidence="4">Mantle</tissue>
    </source>
</reference>
<dbReference type="EMBL" id="JAEAOA010001191">
    <property type="protein sequence ID" value="KAK3600894.1"/>
    <property type="molecule type" value="Genomic_DNA"/>
</dbReference>
<name>A0AAE0SZE4_9BIVA</name>
<evidence type="ECO:0000313" key="4">
    <source>
        <dbReference type="EMBL" id="KAK3600894.1"/>
    </source>
</evidence>
<feature type="compositionally biased region" description="Polar residues" evidence="3">
    <location>
        <begin position="362"/>
        <end position="373"/>
    </location>
</feature>
<gene>
    <name evidence="4" type="ORF">CHS0354_019247</name>
</gene>
<dbReference type="Pfam" id="PF14922">
    <property type="entry name" value="FWWh"/>
    <property type="match status" value="1"/>
</dbReference>
<dbReference type="Proteomes" id="UP001195483">
    <property type="component" value="Unassembled WGS sequence"/>
</dbReference>